<keyword evidence="4" id="KW-0804">Transcription</keyword>
<name>G7H4P6_9ACTN</name>
<protein>
    <submittedName>
        <fullName evidence="7">Putative Fis family transcriptional regulator</fullName>
    </submittedName>
</protein>
<feature type="region of interest" description="Disordered" evidence="5">
    <location>
        <begin position="278"/>
        <end position="312"/>
    </location>
</feature>
<dbReference type="GO" id="GO:0006355">
    <property type="term" value="P:regulation of DNA-templated transcription"/>
    <property type="evidence" value="ECO:0007669"/>
    <property type="project" value="InterPro"/>
</dbReference>
<dbReference type="OrthoDB" id="5496274at2"/>
<gene>
    <name evidence="7" type="ORF">GOARA_063_00200</name>
</gene>
<dbReference type="InterPro" id="IPR002078">
    <property type="entry name" value="Sigma_54_int"/>
</dbReference>
<dbReference type="GO" id="GO:0005524">
    <property type="term" value="F:ATP binding"/>
    <property type="evidence" value="ECO:0007669"/>
    <property type="project" value="UniProtKB-KW"/>
</dbReference>
<evidence type="ECO:0000256" key="2">
    <source>
        <dbReference type="ARBA" id="ARBA00022840"/>
    </source>
</evidence>
<dbReference type="Gene3D" id="1.10.10.60">
    <property type="entry name" value="Homeodomain-like"/>
    <property type="match status" value="1"/>
</dbReference>
<dbReference type="GO" id="GO:0043565">
    <property type="term" value="F:sequence-specific DNA binding"/>
    <property type="evidence" value="ECO:0007669"/>
    <property type="project" value="InterPro"/>
</dbReference>
<dbReference type="PRINTS" id="PR01590">
    <property type="entry name" value="HTHFIS"/>
</dbReference>
<keyword evidence="2" id="KW-0067">ATP-binding</keyword>
<dbReference type="PROSITE" id="PS50045">
    <property type="entry name" value="SIGMA54_INTERACT_4"/>
    <property type="match status" value="1"/>
</dbReference>
<dbReference type="RefSeq" id="WP_007322896.1">
    <property type="nucleotide sequence ID" value="NZ_BAEE01000063.1"/>
</dbReference>
<dbReference type="InterPro" id="IPR002197">
    <property type="entry name" value="HTH_Fis"/>
</dbReference>
<dbReference type="AlphaFoldDB" id="G7H4P6"/>
<evidence type="ECO:0000256" key="4">
    <source>
        <dbReference type="ARBA" id="ARBA00023163"/>
    </source>
</evidence>
<dbReference type="InterPro" id="IPR029016">
    <property type="entry name" value="GAF-like_dom_sf"/>
</dbReference>
<dbReference type="SUPFAM" id="SSF52540">
    <property type="entry name" value="P-loop containing nucleoside triphosphate hydrolases"/>
    <property type="match status" value="1"/>
</dbReference>
<dbReference type="PANTHER" id="PTHR32071:SF81">
    <property type="entry name" value="PROPIONATE CATABOLISM OPERON REGULATORY PROTEIN"/>
    <property type="match status" value="1"/>
</dbReference>
<dbReference type="STRING" id="1073574.GOARA_063_00200"/>
<reference evidence="7 8" key="1">
    <citation type="submission" date="2011-11" db="EMBL/GenBank/DDBJ databases">
        <title>Whole genome shotgun sequence of Gordonia araii NBRC 100433.</title>
        <authorList>
            <person name="Yoshida Y."/>
            <person name="Hosoyama A."/>
            <person name="Tsuchikane K."/>
            <person name="Katsumata H."/>
            <person name="Yamazaki S."/>
            <person name="Fujita N."/>
        </authorList>
    </citation>
    <scope>NUCLEOTIDE SEQUENCE [LARGE SCALE GENOMIC DNA]</scope>
    <source>
        <strain evidence="7 8">NBRC 100433</strain>
    </source>
</reference>
<comment type="caution">
    <text evidence="7">The sequence shown here is derived from an EMBL/GenBank/DDBJ whole genome shotgun (WGS) entry which is preliminary data.</text>
</comment>
<dbReference type="Pfam" id="PF02954">
    <property type="entry name" value="HTH_8"/>
    <property type="match status" value="1"/>
</dbReference>
<dbReference type="InterPro" id="IPR027417">
    <property type="entry name" value="P-loop_NTPase"/>
</dbReference>
<keyword evidence="3" id="KW-0805">Transcription regulation</keyword>
<dbReference type="SUPFAM" id="SSF46689">
    <property type="entry name" value="Homeodomain-like"/>
    <property type="match status" value="1"/>
</dbReference>
<proteinExistence type="predicted"/>
<evidence type="ECO:0000313" key="7">
    <source>
        <dbReference type="EMBL" id="GAB10821.1"/>
    </source>
</evidence>
<accession>G7H4P6</accession>
<dbReference type="InterPro" id="IPR009057">
    <property type="entry name" value="Homeodomain-like_sf"/>
</dbReference>
<keyword evidence="1" id="KW-0547">Nucleotide-binding</keyword>
<dbReference type="InterPro" id="IPR058031">
    <property type="entry name" value="AAA_lid_NorR"/>
</dbReference>
<evidence type="ECO:0000313" key="8">
    <source>
        <dbReference type="Proteomes" id="UP000035088"/>
    </source>
</evidence>
<dbReference type="Gene3D" id="3.30.450.40">
    <property type="match status" value="1"/>
</dbReference>
<dbReference type="Gene3D" id="1.10.8.60">
    <property type="match status" value="1"/>
</dbReference>
<dbReference type="Pfam" id="PF25601">
    <property type="entry name" value="AAA_lid_14"/>
    <property type="match status" value="1"/>
</dbReference>
<evidence type="ECO:0000259" key="6">
    <source>
        <dbReference type="PROSITE" id="PS50045"/>
    </source>
</evidence>
<dbReference type="Proteomes" id="UP000035088">
    <property type="component" value="Unassembled WGS sequence"/>
</dbReference>
<evidence type="ECO:0000256" key="3">
    <source>
        <dbReference type="ARBA" id="ARBA00023015"/>
    </source>
</evidence>
<dbReference type="PANTHER" id="PTHR32071">
    <property type="entry name" value="TRANSCRIPTIONAL REGULATORY PROTEIN"/>
    <property type="match status" value="1"/>
</dbReference>
<feature type="compositionally biased region" description="Low complexity" evidence="5">
    <location>
        <begin position="278"/>
        <end position="293"/>
    </location>
</feature>
<organism evidence="7 8">
    <name type="scientific">Gordonia araii NBRC 100433</name>
    <dbReference type="NCBI Taxonomy" id="1073574"/>
    <lineage>
        <taxon>Bacteria</taxon>
        <taxon>Bacillati</taxon>
        <taxon>Actinomycetota</taxon>
        <taxon>Actinomycetes</taxon>
        <taxon>Mycobacteriales</taxon>
        <taxon>Gordoniaceae</taxon>
        <taxon>Gordonia</taxon>
    </lineage>
</organism>
<evidence type="ECO:0000256" key="1">
    <source>
        <dbReference type="ARBA" id="ARBA00022741"/>
    </source>
</evidence>
<feature type="domain" description="Sigma-54 factor interaction" evidence="6">
    <location>
        <begin position="405"/>
        <end position="463"/>
    </location>
</feature>
<dbReference type="EMBL" id="BAEE01000063">
    <property type="protein sequence ID" value="GAB10821.1"/>
    <property type="molecule type" value="Genomic_DNA"/>
</dbReference>
<evidence type="ECO:0000256" key="5">
    <source>
        <dbReference type="SAM" id="MobiDB-lite"/>
    </source>
</evidence>
<keyword evidence="8" id="KW-1185">Reference proteome</keyword>
<sequence>MSKSHPDRNVIAASWRRSEMSGLAPDDRPTPIITDIVSADPLLDAARPVLQRAADELNDTGTALLLVDHDCQLVSRVASGVAVERALDGLGVTTGALFGEDVMGTTALGTPAEIRGGVTVNGSEHYLEQFKSLSCFGRPIVHPATRRLAGIICLTEISPRANPLSVPFVNRLVTGIQDRLLDRSRAEQRAVIDAFGRAAPRRDVAVAAIGDDLQLTNSLAAALLSPADFGTLSMLAAEQPAAEMPMLTLSSGAVVQVVTERIPGVRRAAIFRLRPTGASAPRPVAAAPARPSRTGSSTAITGEPGTGRSRAARAEAGRHLVADVSECLLSGRRLDLAGLVGEARDAEVTLVVDDADMLDEASIHLLRKVIAEPDRAAPPIVVVTGPASAARPSVKALVSMCRSRVDLLPLRQRPGDIVSLAHDLLAEIDQRLDLSAAAADALASAQWPGNLSELSVVVDQAAATTLERAARQVDIEDLPPQYRAITRAARLAGREQAERQAIIEALDAADNNKVHAAKALGVSRTTLYARIRALGIRT</sequence>